<dbReference type="GO" id="GO:0005886">
    <property type="term" value="C:plasma membrane"/>
    <property type="evidence" value="ECO:0007669"/>
    <property type="project" value="InterPro"/>
</dbReference>
<keyword evidence="1" id="KW-1133">Transmembrane helix</keyword>
<dbReference type="PANTHER" id="PTHR37461">
    <property type="entry name" value="ANTI-SIGMA-K FACTOR RSKA"/>
    <property type="match status" value="1"/>
</dbReference>
<gene>
    <name evidence="3" type="ORF">G3580_16560</name>
</gene>
<accession>A0A6C1B9Z3</accession>
<dbReference type="GO" id="GO:0006417">
    <property type="term" value="P:regulation of translation"/>
    <property type="evidence" value="ECO:0007669"/>
    <property type="project" value="TreeGrafter"/>
</dbReference>
<dbReference type="KEGG" id="azq:G3580_16560"/>
<protein>
    <recommendedName>
        <fullName evidence="2">Anti-sigma K factor RskA C-terminal domain-containing protein</fullName>
    </recommendedName>
</protein>
<name>A0A6C1B9Z3_9RHOO</name>
<keyword evidence="1" id="KW-0812">Transmembrane</keyword>
<evidence type="ECO:0000259" key="2">
    <source>
        <dbReference type="Pfam" id="PF10099"/>
    </source>
</evidence>
<reference evidence="3 4" key="1">
    <citation type="submission" date="2020-02" db="EMBL/GenBank/DDBJ databases">
        <title>Nitrogenibacter mangrovi gen. nov., sp. nov. isolated from mangrove sediment, a denitrifying betaproteobacterium.</title>
        <authorList>
            <person name="Liao H."/>
            <person name="Tian Y."/>
        </authorList>
    </citation>
    <scope>NUCLEOTIDE SEQUENCE [LARGE SCALE GENOMIC DNA]</scope>
    <source>
        <strain evidence="3 4">M9-3-2</strain>
    </source>
</reference>
<proteinExistence type="predicted"/>
<dbReference type="Pfam" id="PF10099">
    <property type="entry name" value="RskA_C"/>
    <property type="match status" value="1"/>
</dbReference>
<dbReference type="AlphaFoldDB" id="A0A6C1B9Z3"/>
<dbReference type="RefSeq" id="WP_173767352.1">
    <property type="nucleotide sequence ID" value="NZ_CP048836.1"/>
</dbReference>
<dbReference type="PANTHER" id="PTHR37461:SF1">
    <property type="entry name" value="ANTI-SIGMA-K FACTOR RSKA"/>
    <property type="match status" value="1"/>
</dbReference>
<dbReference type="InterPro" id="IPR051474">
    <property type="entry name" value="Anti-sigma-K/W_factor"/>
</dbReference>
<evidence type="ECO:0000313" key="3">
    <source>
        <dbReference type="EMBL" id="QID19084.1"/>
    </source>
</evidence>
<organism evidence="3 4">
    <name type="scientific">Nitrogeniibacter mangrovi</name>
    <dbReference type="NCBI Taxonomy" id="2016596"/>
    <lineage>
        <taxon>Bacteria</taxon>
        <taxon>Pseudomonadati</taxon>
        <taxon>Pseudomonadota</taxon>
        <taxon>Betaproteobacteria</taxon>
        <taxon>Rhodocyclales</taxon>
        <taxon>Zoogloeaceae</taxon>
        <taxon>Nitrogeniibacter</taxon>
    </lineage>
</organism>
<keyword evidence="1" id="KW-0472">Membrane</keyword>
<evidence type="ECO:0000256" key="1">
    <source>
        <dbReference type="SAM" id="Phobius"/>
    </source>
</evidence>
<feature type="transmembrane region" description="Helical" evidence="1">
    <location>
        <begin position="92"/>
        <end position="112"/>
    </location>
</feature>
<dbReference type="GO" id="GO:0016989">
    <property type="term" value="F:sigma factor antagonist activity"/>
    <property type="evidence" value="ECO:0007669"/>
    <property type="project" value="TreeGrafter"/>
</dbReference>
<dbReference type="InterPro" id="IPR018764">
    <property type="entry name" value="RskA_C"/>
</dbReference>
<dbReference type="Proteomes" id="UP000501991">
    <property type="component" value="Chromosome"/>
</dbReference>
<sequence length="227" mass="24151">MRLGPSPHLDALCGEYLLGTLQGAARRRFERALAQEPLVASRLASWRNVVIPQPAEAERMQPDARLWQRIARDLSLHRYRTPWYARVGLWRGWALAATTALVVWSGVALVSFEPAMAPLATLASTTGQARLSVAMSSDRRWLQLTSTRTVQAGPGQSFELWLLPADGSAPRSMAVLGELGGRVAVPAPLRDRLGAGVKLAVSVEPPGGSPTGAPTGPVILVGAVAPG</sequence>
<evidence type="ECO:0000313" key="4">
    <source>
        <dbReference type="Proteomes" id="UP000501991"/>
    </source>
</evidence>
<dbReference type="EMBL" id="CP048836">
    <property type="protein sequence ID" value="QID19084.1"/>
    <property type="molecule type" value="Genomic_DNA"/>
</dbReference>
<keyword evidence="4" id="KW-1185">Reference proteome</keyword>
<feature type="domain" description="Anti-sigma K factor RskA C-terminal" evidence="2">
    <location>
        <begin position="94"/>
        <end position="218"/>
    </location>
</feature>